<dbReference type="EMBL" id="GL377312">
    <property type="protein sequence ID" value="EFI92551.1"/>
    <property type="molecule type" value="Genomic_DNA"/>
</dbReference>
<feature type="compositionally biased region" description="Low complexity" evidence="1">
    <location>
        <begin position="161"/>
        <end position="170"/>
    </location>
</feature>
<name>D8QGT8_SCHCM</name>
<dbReference type="AlphaFoldDB" id="D8QGT8"/>
<feature type="region of interest" description="Disordered" evidence="1">
    <location>
        <begin position="153"/>
        <end position="187"/>
    </location>
</feature>
<feature type="compositionally biased region" description="Polar residues" evidence="1">
    <location>
        <begin position="597"/>
        <end position="621"/>
    </location>
</feature>
<feature type="compositionally biased region" description="Low complexity" evidence="1">
    <location>
        <begin position="724"/>
        <end position="755"/>
    </location>
</feature>
<sequence>MLTDSPSASTSTGTDSSGDAARRLVRFANRCNVIPNLPSPPGRQRSRSRTRMVVRRDTTLWSVRVPTIGFVSAPTTPHPDSPELPSALKHHSPHIHCHCESTPIAELLPAVDPPSPQPMHRTPATIPEEVAASPELSSSPRTTFLQRIGLQQHPTPPRQLSATPSRQSSTPPTPTHTMGPDEWDESGDLLMPLRPCCMECFSATEHPARAIRWTARAFRAWKEYSGPQDVKKREAEEEQRKAKLREGARDLSPSPRPLSLQLNVDEIDVLKKRRLHSLDEQPATLLDETDPHSTFSAMGTSDSPVSPSTDSGIDPSPATDSSASDLPLKPLTGAKSFDGDFPLPRSASASRVSLSKDGAPSRMEVKDTLVVPLSLPLVGKSSRTSLLRNTSHASLRKSTSRPGSSASLARQMQPSALRSGSPGSRNSISGSRGSVFGPQGVITDSPASVAEGVAAALQKGDTTCRWSLAPDDEESQSGSCSSDSEDDVFHEASEEALGVYDDEDAAAAGVNDSGLGDGTVAKCEDGMLCASISRRTAQQPAKRPSPPPVVDERPSRPASITGQSRPASAVGLASAMRPSSRASSMMLSVEPSGKVSVDTSGADTPPRVSTSSQLRPYSVTASRPLSSSSRPSSSHGGSTRPGSSHEGSRPTSNKSRPVSTMSRPGSSRRERGRPASRAGDMHAESRKSDDRGRRSASGASTERALSRAPPSALSEGMQGDERSPTTQAITTATAPPAVNVTTTAPATPLAGATPPLDTSTSPYESPLIVPETPKITPQTPHITHKVSKGTFDDGWVPLSMDDAASIGEGSDPWLGSPNSRPGSPIMRMMRSLSRGPKKRRPVPGSKVQSPMDSEVVSPAGSKDSISASGSSSSSKEELGPHPLNQATTGHNLLRMIRSRSRSRGPAARQQRAEGTASDTDFQSNMGTSFFGLVRTKSRGAAPRSQGGTPTKSSGRTPKRANTLGTPEPTSSSTSSTSSSPTIFPARPQESPLEDATVRATGRPGPASVVPTTLARASTERRASLQASPSSTTPRRSRAASTGSILHAQNASAASSADSHRVLDAPSERFKDAQPVHSDDALAAHVQRPEPHPAQTKHVQTSRRTTSFSASTARSFFSNVNFAGVLRGVSAGLGGGGGASLALIQFYYASK</sequence>
<feature type="region of interest" description="Disordered" evidence="1">
    <location>
        <begin position="534"/>
        <end position="788"/>
    </location>
</feature>
<feature type="region of interest" description="Disordered" evidence="1">
    <location>
        <begin position="466"/>
        <end position="488"/>
    </location>
</feature>
<proteinExistence type="predicted"/>
<evidence type="ECO:0000313" key="2">
    <source>
        <dbReference type="EMBL" id="EFI92551.1"/>
    </source>
</evidence>
<feature type="region of interest" description="Disordered" evidence="1">
    <location>
        <begin position="802"/>
        <end position="1042"/>
    </location>
</feature>
<feature type="compositionally biased region" description="Basic and acidic residues" evidence="1">
    <location>
        <begin position="229"/>
        <end position="249"/>
    </location>
</feature>
<organism evidence="3">
    <name type="scientific">Schizophyllum commune (strain H4-8 / FGSC 9210)</name>
    <name type="common">Split gill fungus</name>
    <dbReference type="NCBI Taxonomy" id="578458"/>
    <lineage>
        <taxon>Eukaryota</taxon>
        <taxon>Fungi</taxon>
        <taxon>Dikarya</taxon>
        <taxon>Basidiomycota</taxon>
        <taxon>Agaricomycotina</taxon>
        <taxon>Agaricomycetes</taxon>
        <taxon>Agaricomycetidae</taxon>
        <taxon>Agaricales</taxon>
        <taxon>Schizophyllaceae</taxon>
        <taxon>Schizophyllum</taxon>
    </lineage>
</organism>
<feature type="compositionally biased region" description="Low complexity" evidence="1">
    <location>
        <begin position="572"/>
        <end position="588"/>
    </location>
</feature>
<feature type="compositionally biased region" description="Polar residues" evidence="1">
    <location>
        <begin position="916"/>
        <end position="927"/>
    </location>
</feature>
<dbReference type="InParanoid" id="D8QGT8"/>
<feature type="compositionally biased region" description="Low complexity" evidence="1">
    <location>
        <begin position="965"/>
        <end position="981"/>
    </location>
</feature>
<evidence type="ECO:0000313" key="3">
    <source>
        <dbReference type="Proteomes" id="UP000007431"/>
    </source>
</evidence>
<dbReference type="HOGENOM" id="CLU_276607_0_0_1"/>
<feature type="compositionally biased region" description="Low complexity" evidence="1">
    <location>
        <begin position="622"/>
        <end position="644"/>
    </location>
</feature>
<feature type="compositionally biased region" description="Low complexity" evidence="1">
    <location>
        <begin position="1"/>
        <end position="19"/>
    </location>
</feature>
<feature type="compositionally biased region" description="Polar residues" evidence="1">
    <location>
        <begin position="400"/>
        <end position="416"/>
    </location>
</feature>
<feature type="compositionally biased region" description="Low complexity" evidence="1">
    <location>
        <begin position="418"/>
        <end position="434"/>
    </location>
</feature>
<protein>
    <submittedName>
        <fullName evidence="2">Uncharacterized protein</fullName>
    </submittedName>
</protein>
<feature type="compositionally biased region" description="Low complexity" evidence="1">
    <location>
        <begin position="859"/>
        <end position="873"/>
    </location>
</feature>
<feature type="compositionally biased region" description="Basic and acidic residues" evidence="1">
    <location>
        <begin position="667"/>
        <end position="693"/>
    </location>
</feature>
<feature type="region of interest" description="Disordered" evidence="1">
    <location>
        <begin position="1"/>
        <end position="22"/>
    </location>
</feature>
<feature type="region of interest" description="Disordered" evidence="1">
    <location>
        <begin position="386"/>
        <end position="443"/>
    </location>
</feature>
<dbReference type="VEuPathDB" id="FungiDB:SCHCODRAFT_02640139"/>
<accession>D8QGT8</accession>
<feature type="region of interest" description="Disordered" evidence="1">
    <location>
        <begin position="281"/>
        <end position="362"/>
    </location>
</feature>
<feature type="compositionally biased region" description="Low complexity" evidence="1">
    <location>
        <begin position="1026"/>
        <end position="1041"/>
    </location>
</feature>
<feature type="compositionally biased region" description="Polar residues" evidence="1">
    <location>
        <begin position="945"/>
        <end position="955"/>
    </location>
</feature>
<keyword evidence="3" id="KW-1185">Reference proteome</keyword>
<gene>
    <name evidence="2" type="ORF">SCHCODRAFT_258494</name>
</gene>
<feature type="region of interest" description="Disordered" evidence="1">
    <location>
        <begin position="225"/>
        <end position="259"/>
    </location>
</feature>
<reference evidence="2 3" key="1">
    <citation type="journal article" date="2010" name="Nat. Biotechnol.">
        <title>Genome sequence of the model mushroom Schizophyllum commune.</title>
        <authorList>
            <person name="Ohm R.A."/>
            <person name="de Jong J.F."/>
            <person name="Lugones L.G."/>
            <person name="Aerts A."/>
            <person name="Kothe E."/>
            <person name="Stajich J.E."/>
            <person name="de Vries R.P."/>
            <person name="Record E."/>
            <person name="Levasseur A."/>
            <person name="Baker S.E."/>
            <person name="Bartholomew K.A."/>
            <person name="Coutinho P.M."/>
            <person name="Erdmann S."/>
            <person name="Fowler T.J."/>
            <person name="Gathman A.C."/>
            <person name="Lombard V."/>
            <person name="Henrissat B."/>
            <person name="Knabe N."/>
            <person name="Kuees U."/>
            <person name="Lilly W.W."/>
            <person name="Lindquist E."/>
            <person name="Lucas S."/>
            <person name="Magnuson J.K."/>
            <person name="Piumi F."/>
            <person name="Raudaskoski M."/>
            <person name="Salamov A."/>
            <person name="Schmutz J."/>
            <person name="Schwarze F.W.M.R."/>
            <person name="vanKuyk P.A."/>
            <person name="Horton J.S."/>
            <person name="Grigoriev I.V."/>
            <person name="Woesten H.A.B."/>
        </authorList>
    </citation>
    <scope>NUCLEOTIDE SEQUENCE [LARGE SCALE GENOMIC DNA]</scope>
    <source>
        <strain evidence="3">H4-8 / FGSC 9210</strain>
    </source>
</reference>
<evidence type="ECO:0000256" key="1">
    <source>
        <dbReference type="SAM" id="MobiDB-lite"/>
    </source>
</evidence>
<feature type="compositionally biased region" description="Low complexity" evidence="1">
    <location>
        <begin position="299"/>
        <end position="325"/>
    </location>
</feature>
<feature type="compositionally biased region" description="Polar residues" evidence="1">
    <location>
        <begin position="649"/>
        <end position="661"/>
    </location>
</feature>
<dbReference type="Proteomes" id="UP000007431">
    <property type="component" value="Unassembled WGS sequence"/>
</dbReference>